<evidence type="ECO:0000256" key="1">
    <source>
        <dbReference type="SAM" id="Phobius"/>
    </source>
</evidence>
<keyword evidence="1" id="KW-0812">Transmembrane</keyword>
<feature type="transmembrane region" description="Helical" evidence="1">
    <location>
        <begin position="63"/>
        <end position="85"/>
    </location>
</feature>
<comment type="caution">
    <text evidence="2">The sequence shown here is derived from an EMBL/GenBank/DDBJ whole genome shotgun (WGS) entry which is preliminary data.</text>
</comment>
<keyword evidence="1" id="KW-1133">Transmembrane helix</keyword>
<gene>
    <name evidence="2" type="ORF">MmiAt1_11550</name>
</gene>
<keyword evidence="1" id="KW-0472">Membrane</keyword>
<evidence type="ECO:0000313" key="3">
    <source>
        <dbReference type="Proteomes" id="UP001272052"/>
    </source>
</evidence>
<protein>
    <submittedName>
        <fullName evidence="2">Uncharacterized protein</fullName>
    </submittedName>
</protein>
<dbReference type="EMBL" id="JAWDKC010000019">
    <property type="protein sequence ID" value="MDV0445571.1"/>
    <property type="molecule type" value="Genomic_DNA"/>
</dbReference>
<evidence type="ECO:0000313" key="2">
    <source>
        <dbReference type="EMBL" id="MDV0445571.1"/>
    </source>
</evidence>
<feature type="transmembrane region" description="Helical" evidence="1">
    <location>
        <begin position="6"/>
        <end position="22"/>
    </location>
</feature>
<accession>A0ABU3VQB7</accession>
<dbReference type="Proteomes" id="UP001272052">
    <property type="component" value="Unassembled WGS sequence"/>
</dbReference>
<keyword evidence="3" id="KW-1185">Reference proteome</keyword>
<proteinExistence type="predicted"/>
<feature type="transmembrane region" description="Helical" evidence="1">
    <location>
        <begin position="31"/>
        <end position="51"/>
    </location>
</feature>
<reference evidence="2 3" key="1">
    <citation type="submission" date="2023-06" db="EMBL/GenBank/DDBJ databases">
        <title>Genome sequence of Methanimicrococcus sp. At1.</title>
        <authorList>
            <person name="Protasov E."/>
            <person name="Platt K."/>
            <person name="Poehlein A."/>
            <person name="Daniel R."/>
            <person name="Brune A."/>
        </authorList>
    </citation>
    <scope>NUCLEOTIDE SEQUENCE [LARGE SCALE GENOMIC DNA]</scope>
    <source>
        <strain evidence="2 3">At1</strain>
    </source>
</reference>
<dbReference type="RefSeq" id="WP_318785989.1">
    <property type="nucleotide sequence ID" value="NZ_JAWDKC010000019.1"/>
</dbReference>
<name>A0ABU3VQB7_9EURY</name>
<sequence>MYRTIALIVILVLLFTLQVYLCKRENKRTGLILPALTFLISILAVIGIHFYSAPPNLISMIYLWLQVFIIMNVPTVILAGIYILYHGRR</sequence>
<organism evidence="2 3">
    <name type="scientific">Methanimicrococcus hacksteinii</name>
    <dbReference type="NCBI Taxonomy" id="3028293"/>
    <lineage>
        <taxon>Archaea</taxon>
        <taxon>Methanobacteriati</taxon>
        <taxon>Methanobacteriota</taxon>
        <taxon>Stenosarchaea group</taxon>
        <taxon>Methanomicrobia</taxon>
        <taxon>Methanosarcinales</taxon>
        <taxon>Methanosarcinaceae</taxon>
        <taxon>Methanimicrococcus</taxon>
    </lineage>
</organism>